<name>A0A9D4EKW7_DREPO</name>
<dbReference type="AlphaFoldDB" id="A0A9D4EKW7"/>
<protein>
    <submittedName>
        <fullName evidence="1">Uncharacterized protein</fullName>
    </submittedName>
</protein>
<keyword evidence="2" id="KW-1185">Reference proteome</keyword>
<gene>
    <name evidence="1" type="ORF">DPMN_159069</name>
</gene>
<dbReference type="EMBL" id="JAIWYP010000008">
    <property type="protein sequence ID" value="KAH3781244.1"/>
    <property type="molecule type" value="Genomic_DNA"/>
</dbReference>
<comment type="caution">
    <text evidence="1">The sequence shown here is derived from an EMBL/GenBank/DDBJ whole genome shotgun (WGS) entry which is preliminary data.</text>
</comment>
<reference evidence="1" key="1">
    <citation type="journal article" date="2019" name="bioRxiv">
        <title>The Genome of the Zebra Mussel, Dreissena polymorpha: A Resource for Invasive Species Research.</title>
        <authorList>
            <person name="McCartney M.A."/>
            <person name="Auch B."/>
            <person name="Kono T."/>
            <person name="Mallez S."/>
            <person name="Zhang Y."/>
            <person name="Obille A."/>
            <person name="Becker A."/>
            <person name="Abrahante J.E."/>
            <person name="Garbe J."/>
            <person name="Badalamenti J.P."/>
            <person name="Herman A."/>
            <person name="Mangelson H."/>
            <person name="Liachko I."/>
            <person name="Sullivan S."/>
            <person name="Sone E.D."/>
            <person name="Koren S."/>
            <person name="Silverstein K.A.T."/>
            <person name="Beckman K.B."/>
            <person name="Gohl D.M."/>
        </authorList>
    </citation>
    <scope>NUCLEOTIDE SEQUENCE</scope>
    <source>
        <strain evidence="1">Duluth1</strain>
        <tissue evidence="1">Whole animal</tissue>
    </source>
</reference>
<evidence type="ECO:0000313" key="2">
    <source>
        <dbReference type="Proteomes" id="UP000828390"/>
    </source>
</evidence>
<organism evidence="1 2">
    <name type="scientific">Dreissena polymorpha</name>
    <name type="common">Zebra mussel</name>
    <name type="synonym">Mytilus polymorpha</name>
    <dbReference type="NCBI Taxonomy" id="45954"/>
    <lineage>
        <taxon>Eukaryota</taxon>
        <taxon>Metazoa</taxon>
        <taxon>Spiralia</taxon>
        <taxon>Lophotrochozoa</taxon>
        <taxon>Mollusca</taxon>
        <taxon>Bivalvia</taxon>
        <taxon>Autobranchia</taxon>
        <taxon>Heteroconchia</taxon>
        <taxon>Euheterodonta</taxon>
        <taxon>Imparidentia</taxon>
        <taxon>Neoheterodontei</taxon>
        <taxon>Myida</taxon>
        <taxon>Dreissenoidea</taxon>
        <taxon>Dreissenidae</taxon>
        <taxon>Dreissena</taxon>
    </lineage>
</organism>
<dbReference type="Proteomes" id="UP000828390">
    <property type="component" value="Unassembled WGS sequence"/>
</dbReference>
<reference evidence="1" key="2">
    <citation type="submission" date="2020-11" db="EMBL/GenBank/DDBJ databases">
        <authorList>
            <person name="McCartney M.A."/>
            <person name="Auch B."/>
            <person name="Kono T."/>
            <person name="Mallez S."/>
            <person name="Becker A."/>
            <person name="Gohl D.M."/>
            <person name="Silverstein K.A.T."/>
            <person name="Koren S."/>
            <person name="Bechman K.B."/>
            <person name="Herman A."/>
            <person name="Abrahante J.E."/>
            <person name="Garbe J."/>
        </authorList>
    </citation>
    <scope>NUCLEOTIDE SEQUENCE</scope>
    <source>
        <strain evidence="1">Duluth1</strain>
        <tissue evidence="1">Whole animal</tissue>
    </source>
</reference>
<sequence>MNIEVVHALFECPLTDSPTRLQTFLETIRPPSAPLHELLINAEPARQVVYFMGMIDDAKADLIPINL</sequence>
<accession>A0A9D4EKW7</accession>
<evidence type="ECO:0000313" key="1">
    <source>
        <dbReference type="EMBL" id="KAH3781244.1"/>
    </source>
</evidence>
<proteinExistence type="predicted"/>